<organism evidence="1 2">
    <name type="scientific">Alienimonas chondri</name>
    <dbReference type="NCBI Taxonomy" id="2681879"/>
    <lineage>
        <taxon>Bacteria</taxon>
        <taxon>Pseudomonadati</taxon>
        <taxon>Planctomycetota</taxon>
        <taxon>Planctomycetia</taxon>
        <taxon>Planctomycetales</taxon>
        <taxon>Planctomycetaceae</taxon>
        <taxon>Alienimonas</taxon>
    </lineage>
</organism>
<evidence type="ECO:0000313" key="2">
    <source>
        <dbReference type="Proteomes" id="UP000609651"/>
    </source>
</evidence>
<reference evidence="1 2" key="1">
    <citation type="journal article" date="2020" name="Syst. Appl. Microbiol.">
        <title>Alienimonas chondri sp. nov., a novel planctomycete isolated from the biofilm of the red alga Chondrus crispus.</title>
        <authorList>
            <person name="Vitorino I."/>
            <person name="Albuquerque L."/>
            <person name="Wiegand S."/>
            <person name="Kallscheuer N."/>
            <person name="da Costa M.S."/>
            <person name="Lobo-da-Cunha A."/>
            <person name="Jogler C."/>
            <person name="Lage O.M."/>
        </authorList>
    </citation>
    <scope>NUCLEOTIDE SEQUENCE [LARGE SCALE GENOMIC DNA]</scope>
    <source>
        <strain evidence="1 2">LzC2</strain>
    </source>
</reference>
<dbReference type="PANTHER" id="PTHR46191:SF2">
    <property type="entry name" value="HALOACID DEHALOGENASE-LIKE HYDROLASE DOMAIN-CONTAINING PROTEIN 3"/>
    <property type="match status" value="1"/>
</dbReference>
<gene>
    <name evidence="1" type="ORF">LzC2_07700</name>
</gene>
<dbReference type="Pfam" id="PF00702">
    <property type="entry name" value="Hydrolase"/>
    <property type="match status" value="1"/>
</dbReference>
<keyword evidence="2" id="KW-1185">Reference proteome</keyword>
<dbReference type="SFLD" id="SFLDG01129">
    <property type="entry name" value="C1.5:_HAD__Beta-PGM__Phosphata"/>
    <property type="match status" value="1"/>
</dbReference>
<proteinExistence type="predicted"/>
<dbReference type="Proteomes" id="UP000609651">
    <property type="component" value="Unassembled WGS sequence"/>
</dbReference>
<dbReference type="EMBL" id="WTPX01000015">
    <property type="protein sequence ID" value="NNJ24711.1"/>
    <property type="molecule type" value="Genomic_DNA"/>
</dbReference>
<dbReference type="InterPro" id="IPR051828">
    <property type="entry name" value="HAD-like_hydrolase_domain"/>
</dbReference>
<comment type="caution">
    <text evidence="1">The sequence shown here is derived from an EMBL/GenBank/DDBJ whole genome shotgun (WGS) entry which is preliminary data.</text>
</comment>
<protein>
    <recommendedName>
        <fullName evidence="3">HAD family hydrolase</fullName>
    </recommendedName>
</protein>
<dbReference type="InterPro" id="IPR006439">
    <property type="entry name" value="HAD-SF_hydro_IA"/>
</dbReference>
<dbReference type="PRINTS" id="PR00413">
    <property type="entry name" value="HADHALOGNASE"/>
</dbReference>
<evidence type="ECO:0008006" key="3">
    <source>
        <dbReference type="Google" id="ProtNLM"/>
    </source>
</evidence>
<dbReference type="InterPro" id="IPR023214">
    <property type="entry name" value="HAD_sf"/>
</dbReference>
<dbReference type="InterPro" id="IPR036412">
    <property type="entry name" value="HAD-like_sf"/>
</dbReference>
<name>A0ABX1VBB3_9PLAN</name>
<evidence type="ECO:0000313" key="1">
    <source>
        <dbReference type="EMBL" id="NNJ24711.1"/>
    </source>
</evidence>
<dbReference type="Gene3D" id="3.40.50.1000">
    <property type="entry name" value="HAD superfamily/HAD-like"/>
    <property type="match status" value="1"/>
</dbReference>
<dbReference type="SUPFAM" id="SSF56784">
    <property type="entry name" value="HAD-like"/>
    <property type="match status" value="1"/>
</dbReference>
<sequence length="298" mass="32313">MTDFVALIRERSAPLEALPTGTEPRVAALEGVRAVLFDVYGTLVISGSGDVGVNAAAGRGDAFVSSLQAVGLPATVDGEIGVEALNAAIRDDHAAKRDLRIEYPEVDITEIWRNALGVLGVEPPERNDLLRLTIEYECRVNPTWTMPHAAEVVKAIAGRGLLLGIVSNAQWFTPLVVRAHLGLNMARGSLFAEDVMVWSYECRRAKPGTYLYECAAAKLKSHGIEPHEVLYVGNDLLNDCTPAQQMGFRTALFAGDERSLRLREGDERVANTRPTVTVTDLRQLLDCLPAVETAADHG</sequence>
<dbReference type="RefSeq" id="WP_171183953.1">
    <property type="nucleotide sequence ID" value="NZ_WTPX01000015.1"/>
</dbReference>
<dbReference type="PANTHER" id="PTHR46191">
    <property type="match status" value="1"/>
</dbReference>
<accession>A0ABX1VBB3</accession>
<dbReference type="SFLD" id="SFLDS00003">
    <property type="entry name" value="Haloacid_Dehalogenase"/>
    <property type="match status" value="1"/>
</dbReference>